<protein>
    <recommendedName>
        <fullName evidence="4">HTH araC/xylS-type domain-containing protein</fullName>
    </recommendedName>
</protein>
<evidence type="ECO:0000256" key="1">
    <source>
        <dbReference type="ARBA" id="ARBA00023015"/>
    </source>
</evidence>
<dbReference type="GO" id="GO:0003700">
    <property type="term" value="F:DNA-binding transcription factor activity"/>
    <property type="evidence" value="ECO:0007669"/>
    <property type="project" value="InterPro"/>
</dbReference>
<dbReference type="GO" id="GO:0005829">
    <property type="term" value="C:cytosol"/>
    <property type="evidence" value="ECO:0007669"/>
    <property type="project" value="TreeGrafter"/>
</dbReference>
<keyword evidence="1" id="KW-0805">Transcription regulation</keyword>
<feature type="domain" description="HTH araC/xylS-type" evidence="4">
    <location>
        <begin position="234"/>
        <end position="331"/>
    </location>
</feature>
<dbReference type="InterPro" id="IPR009057">
    <property type="entry name" value="Homeodomain-like_sf"/>
</dbReference>
<dbReference type="Gene3D" id="1.10.10.60">
    <property type="entry name" value="Homeodomain-like"/>
    <property type="match status" value="1"/>
</dbReference>
<keyword evidence="3" id="KW-0804">Transcription</keyword>
<sequence length="338" mass="38038">MKFFISAGIVRNIISGITQTGLDSEKLVTESKISQKEVNDQNGFIDAKKVCHLYDLIEASGHADFGVQLAEQEGHGYSVAGYITMNSPLIEDSLRNAIRFYGLVSNISKLSLEIKNNQVELIWSYQDVGSPIPRSMIDGGMFSACLMFQKALGIAYKQAIKAVCFQYKQPADISDYKRIFRSALLFQQPRNSIIFDASILSEPVLGSDSALKHLMEQHAMNMFKKLPEPSGFLEEFRMILRQKLSVGEANATIIAKHLHISTKTLQRKLKSESTVFKDQLSLVRQELAINYLSKSFSLIDITFLLAYSEQSAFTRAFKGWFNTSPSEYLKSHQSEFTP</sequence>
<evidence type="ECO:0000313" key="6">
    <source>
        <dbReference type="Proteomes" id="UP000218113"/>
    </source>
</evidence>
<dbReference type="SUPFAM" id="SSF46689">
    <property type="entry name" value="Homeodomain-like"/>
    <property type="match status" value="1"/>
</dbReference>
<dbReference type="EMBL" id="NVSR01000027">
    <property type="protein sequence ID" value="PCI28730.1"/>
    <property type="molecule type" value="Genomic_DNA"/>
</dbReference>
<dbReference type="PROSITE" id="PS01124">
    <property type="entry name" value="HTH_ARAC_FAMILY_2"/>
    <property type="match status" value="1"/>
</dbReference>
<dbReference type="PANTHER" id="PTHR47894">
    <property type="entry name" value="HTH-TYPE TRANSCRIPTIONAL REGULATOR GADX"/>
    <property type="match status" value="1"/>
</dbReference>
<evidence type="ECO:0000259" key="4">
    <source>
        <dbReference type="PROSITE" id="PS01124"/>
    </source>
</evidence>
<dbReference type="Pfam" id="PF12833">
    <property type="entry name" value="HTH_18"/>
    <property type="match status" value="1"/>
</dbReference>
<evidence type="ECO:0000313" key="5">
    <source>
        <dbReference type="EMBL" id="PCI28730.1"/>
    </source>
</evidence>
<name>A0A2A4T517_9DELT</name>
<accession>A0A2A4T517</accession>
<proteinExistence type="predicted"/>
<gene>
    <name evidence="5" type="ORF">COB67_05720</name>
</gene>
<dbReference type="AlphaFoldDB" id="A0A2A4T517"/>
<organism evidence="5 6">
    <name type="scientific">SAR324 cluster bacterium</name>
    <dbReference type="NCBI Taxonomy" id="2024889"/>
    <lineage>
        <taxon>Bacteria</taxon>
        <taxon>Deltaproteobacteria</taxon>
        <taxon>SAR324 cluster</taxon>
    </lineage>
</organism>
<dbReference type="InterPro" id="IPR032687">
    <property type="entry name" value="AraC-type_N"/>
</dbReference>
<keyword evidence="2" id="KW-0238">DNA-binding</keyword>
<reference evidence="6" key="1">
    <citation type="submission" date="2017-08" db="EMBL/GenBank/DDBJ databases">
        <title>A dynamic microbial community with high functional redundancy inhabits the cold, oxic subseafloor aquifer.</title>
        <authorList>
            <person name="Tully B.J."/>
            <person name="Wheat C.G."/>
            <person name="Glazer B.T."/>
            <person name="Huber J.A."/>
        </authorList>
    </citation>
    <scope>NUCLEOTIDE SEQUENCE [LARGE SCALE GENOMIC DNA]</scope>
</reference>
<evidence type="ECO:0000256" key="3">
    <source>
        <dbReference type="ARBA" id="ARBA00023163"/>
    </source>
</evidence>
<evidence type="ECO:0000256" key="2">
    <source>
        <dbReference type="ARBA" id="ARBA00023125"/>
    </source>
</evidence>
<dbReference type="PANTHER" id="PTHR47894:SF4">
    <property type="entry name" value="HTH-TYPE TRANSCRIPTIONAL REGULATOR GADX"/>
    <property type="match status" value="1"/>
</dbReference>
<dbReference type="GO" id="GO:0000976">
    <property type="term" value="F:transcription cis-regulatory region binding"/>
    <property type="evidence" value="ECO:0007669"/>
    <property type="project" value="TreeGrafter"/>
</dbReference>
<comment type="caution">
    <text evidence="5">The sequence shown here is derived from an EMBL/GenBank/DDBJ whole genome shotgun (WGS) entry which is preliminary data.</text>
</comment>
<dbReference type="SMART" id="SM00342">
    <property type="entry name" value="HTH_ARAC"/>
    <property type="match status" value="1"/>
</dbReference>
<dbReference type="Pfam" id="PF12625">
    <property type="entry name" value="Arabinose_bd"/>
    <property type="match status" value="1"/>
</dbReference>
<dbReference type="InterPro" id="IPR018060">
    <property type="entry name" value="HTH_AraC"/>
</dbReference>
<dbReference type="Proteomes" id="UP000218113">
    <property type="component" value="Unassembled WGS sequence"/>
</dbReference>